<proteinExistence type="predicted"/>
<name>A0A7J9EZA5_9ROSI</name>
<protein>
    <submittedName>
        <fullName evidence="1">Uncharacterized protein</fullName>
    </submittedName>
</protein>
<dbReference type="AlphaFoldDB" id="A0A7J9EZA5"/>
<reference evidence="1 2" key="1">
    <citation type="journal article" date="2019" name="Genome Biol. Evol.">
        <title>Insights into the evolution of the New World diploid cottons (Gossypium, subgenus Houzingenia) based on genome sequencing.</title>
        <authorList>
            <person name="Grover C.E."/>
            <person name="Arick M.A. 2nd"/>
            <person name="Thrash A."/>
            <person name="Conover J.L."/>
            <person name="Sanders W.S."/>
            <person name="Peterson D.G."/>
            <person name="Frelichowski J.E."/>
            <person name="Scheffler J.A."/>
            <person name="Scheffler B.E."/>
            <person name="Wendel J.F."/>
        </authorList>
    </citation>
    <scope>NUCLEOTIDE SEQUENCE [LARGE SCALE GENOMIC DNA]</scope>
    <source>
        <strain evidence="1">8</strain>
        <tissue evidence="1">Leaf</tissue>
    </source>
</reference>
<accession>A0A7J9EZA5</accession>
<comment type="caution">
    <text evidence="1">The sequence shown here is derived from an EMBL/GenBank/DDBJ whole genome shotgun (WGS) entry which is preliminary data.</text>
</comment>
<sequence>MFSLGRAEASTNLCRKGMTGLFKSKEKG</sequence>
<dbReference type="EMBL" id="JABEZW010000010">
    <property type="protein sequence ID" value="MBA0778320.1"/>
    <property type="molecule type" value="Genomic_DNA"/>
</dbReference>
<organism evidence="1 2">
    <name type="scientific">Gossypium trilobum</name>
    <dbReference type="NCBI Taxonomy" id="34281"/>
    <lineage>
        <taxon>Eukaryota</taxon>
        <taxon>Viridiplantae</taxon>
        <taxon>Streptophyta</taxon>
        <taxon>Embryophyta</taxon>
        <taxon>Tracheophyta</taxon>
        <taxon>Spermatophyta</taxon>
        <taxon>Magnoliopsida</taxon>
        <taxon>eudicotyledons</taxon>
        <taxon>Gunneridae</taxon>
        <taxon>Pentapetalae</taxon>
        <taxon>rosids</taxon>
        <taxon>malvids</taxon>
        <taxon>Malvales</taxon>
        <taxon>Malvaceae</taxon>
        <taxon>Malvoideae</taxon>
        <taxon>Gossypium</taxon>
    </lineage>
</organism>
<keyword evidence="2" id="KW-1185">Reference proteome</keyword>
<dbReference type="Proteomes" id="UP000593568">
    <property type="component" value="Unassembled WGS sequence"/>
</dbReference>
<gene>
    <name evidence="1" type="ORF">Gotri_006194</name>
</gene>
<evidence type="ECO:0000313" key="1">
    <source>
        <dbReference type="EMBL" id="MBA0778320.1"/>
    </source>
</evidence>
<evidence type="ECO:0000313" key="2">
    <source>
        <dbReference type="Proteomes" id="UP000593568"/>
    </source>
</evidence>